<gene>
    <name evidence="1" type="ORF">skT53_00850</name>
</gene>
<organism evidence="1 2">
    <name type="scientific">Effusibacillus dendaii</name>
    <dbReference type="NCBI Taxonomy" id="2743772"/>
    <lineage>
        <taxon>Bacteria</taxon>
        <taxon>Bacillati</taxon>
        <taxon>Bacillota</taxon>
        <taxon>Bacilli</taxon>
        <taxon>Bacillales</taxon>
        <taxon>Alicyclobacillaceae</taxon>
        <taxon>Effusibacillus</taxon>
    </lineage>
</organism>
<evidence type="ECO:0000313" key="2">
    <source>
        <dbReference type="Proteomes" id="UP000593802"/>
    </source>
</evidence>
<accession>A0A7I8D9A7</accession>
<keyword evidence="2" id="KW-1185">Reference proteome</keyword>
<dbReference type="RefSeq" id="WP_200759263.1">
    <property type="nucleotide sequence ID" value="NZ_AP023366.1"/>
</dbReference>
<sequence length="81" mass="9442">MPEIAVIDEKTIRIKVRLEDAIQMVSEASRNVELYANEIIAIYEKMPGFEYTNFCFYAYDTARLFEKMLGVNPRDGCRQVL</sequence>
<dbReference type="KEGG" id="eff:skT53_00850"/>
<proteinExistence type="predicted"/>
<dbReference type="Proteomes" id="UP000593802">
    <property type="component" value="Chromosome"/>
</dbReference>
<reference evidence="1 2" key="1">
    <citation type="submission" date="2020-08" db="EMBL/GenBank/DDBJ databases">
        <title>Complete Genome Sequence of Effusibacillus dendaii Strain skT53, Isolated from Farmland soil.</title>
        <authorList>
            <person name="Konishi T."/>
            <person name="Kawasaki H."/>
        </authorList>
    </citation>
    <scope>NUCLEOTIDE SEQUENCE [LARGE SCALE GENOMIC DNA]</scope>
    <source>
        <strain evidence="2">skT53</strain>
    </source>
</reference>
<protein>
    <submittedName>
        <fullName evidence="1">Uncharacterized protein</fullName>
    </submittedName>
</protein>
<name>A0A7I8D9A7_9BACL</name>
<dbReference type="EMBL" id="AP023366">
    <property type="protein sequence ID" value="BCJ85100.1"/>
    <property type="molecule type" value="Genomic_DNA"/>
</dbReference>
<evidence type="ECO:0000313" key="1">
    <source>
        <dbReference type="EMBL" id="BCJ85100.1"/>
    </source>
</evidence>
<dbReference type="AlphaFoldDB" id="A0A7I8D9A7"/>